<feature type="transmembrane region" description="Helical" evidence="7">
    <location>
        <begin position="165"/>
        <end position="183"/>
    </location>
</feature>
<feature type="transmembrane region" description="Helical" evidence="7">
    <location>
        <begin position="42"/>
        <end position="65"/>
    </location>
</feature>
<evidence type="ECO:0000256" key="7">
    <source>
        <dbReference type="SAM" id="Phobius"/>
    </source>
</evidence>
<feature type="domain" description="Major facilitator superfamily (MFS) profile" evidence="8">
    <location>
        <begin position="11"/>
        <end position="401"/>
    </location>
</feature>
<name>A0A2S5G9Z7_9BACL</name>
<protein>
    <submittedName>
        <fullName evidence="9">MFS transporter</fullName>
    </submittedName>
</protein>
<keyword evidence="6 7" id="KW-0472">Membrane</keyword>
<dbReference type="PANTHER" id="PTHR23513:SF6">
    <property type="entry name" value="MAJOR FACILITATOR SUPERFAMILY ASSOCIATED DOMAIN-CONTAINING PROTEIN"/>
    <property type="match status" value="1"/>
</dbReference>
<feature type="transmembrane region" description="Helical" evidence="7">
    <location>
        <begin position="347"/>
        <end position="371"/>
    </location>
</feature>
<evidence type="ECO:0000256" key="5">
    <source>
        <dbReference type="ARBA" id="ARBA00022989"/>
    </source>
</evidence>
<reference evidence="9 10" key="1">
    <citation type="submission" date="2018-02" db="EMBL/GenBank/DDBJ databases">
        <title>Jeotgalibacillus proteolyticum sp. nov. a protease producing bacterium isolated from ocean sediments of Laizhou Bay.</title>
        <authorList>
            <person name="Li Y."/>
        </authorList>
    </citation>
    <scope>NUCLEOTIDE SEQUENCE [LARGE SCALE GENOMIC DNA]</scope>
    <source>
        <strain evidence="9 10">22-7</strain>
    </source>
</reference>
<feature type="transmembrane region" description="Helical" evidence="7">
    <location>
        <begin position="220"/>
        <end position="239"/>
    </location>
</feature>
<keyword evidence="2" id="KW-0813">Transport</keyword>
<dbReference type="InterPro" id="IPR022324">
    <property type="entry name" value="Bacilysin_exporter_BacE_put"/>
</dbReference>
<sequence>MLKKLSAHWKYPAILILGVGVSNIGAWVYLLSLNLMLFQLTASPLSIVFLYILGPLAALITNPWAGSLIDRSSKRNLMIYLDIARALFILVIPFLSSLPLIYTIAFVINMASAIFEPASMVYVTKLIPSEKRRMFNSLYNLMTSGAFLIGPAIAGLLFLTASPSSALFVTAAAFTLSAGFTALMPNLERNLAEDTLSSPLNLKEIQKDWRHVFSFSKDNFPVMAVYLLFSGVMVVIATAVDSLEVSFAKEVLQLSDSKYGVLVSIAGAGILIGSLLNTFMTKLFSIFTLLSGGAVFVAAGYVVFSFSTTFSMAAFGCFTLAFFISFANTGYLTFYQTYIPVEVMGRVGSIYGLIEAVLIIAFTLLLGGLTLFLSVQAVVRIGTLIMMAGAVLLFLYVRRSAFSETKPSQEAEIRSIS</sequence>
<dbReference type="PRINTS" id="PR01988">
    <property type="entry name" value="EXPORTERBACE"/>
</dbReference>
<dbReference type="EMBL" id="PREZ01000005">
    <property type="protein sequence ID" value="PPA69847.1"/>
    <property type="molecule type" value="Genomic_DNA"/>
</dbReference>
<keyword evidence="4 7" id="KW-0812">Transmembrane</keyword>
<dbReference type="InterPro" id="IPR036259">
    <property type="entry name" value="MFS_trans_sf"/>
</dbReference>
<dbReference type="GO" id="GO:0022857">
    <property type="term" value="F:transmembrane transporter activity"/>
    <property type="evidence" value="ECO:0007669"/>
    <property type="project" value="InterPro"/>
</dbReference>
<dbReference type="OrthoDB" id="2156306at2"/>
<feature type="transmembrane region" description="Helical" evidence="7">
    <location>
        <begin position="12"/>
        <end position="30"/>
    </location>
</feature>
<keyword evidence="10" id="KW-1185">Reference proteome</keyword>
<dbReference type="AlphaFoldDB" id="A0A2S5G9Z7"/>
<feature type="transmembrane region" description="Helical" evidence="7">
    <location>
        <begin position="283"/>
        <end position="304"/>
    </location>
</feature>
<dbReference type="GO" id="GO:0005886">
    <property type="term" value="C:plasma membrane"/>
    <property type="evidence" value="ECO:0007669"/>
    <property type="project" value="UniProtKB-SubCell"/>
</dbReference>
<evidence type="ECO:0000256" key="2">
    <source>
        <dbReference type="ARBA" id="ARBA00022448"/>
    </source>
</evidence>
<feature type="transmembrane region" description="Helical" evidence="7">
    <location>
        <begin position="310"/>
        <end position="335"/>
    </location>
</feature>
<accession>A0A2S5G9Z7</accession>
<dbReference type="InterPro" id="IPR020846">
    <property type="entry name" value="MFS_dom"/>
</dbReference>
<evidence type="ECO:0000256" key="3">
    <source>
        <dbReference type="ARBA" id="ARBA00022475"/>
    </source>
</evidence>
<evidence type="ECO:0000259" key="8">
    <source>
        <dbReference type="PROSITE" id="PS50850"/>
    </source>
</evidence>
<evidence type="ECO:0000256" key="4">
    <source>
        <dbReference type="ARBA" id="ARBA00022692"/>
    </source>
</evidence>
<feature type="transmembrane region" description="Helical" evidence="7">
    <location>
        <begin position="135"/>
        <end position="159"/>
    </location>
</feature>
<dbReference type="SUPFAM" id="SSF103473">
    <property type="entry name" value="MFS general substrate transporter"/>
    <property type="match status" value="1"/>
</dbReference>
<dbReference type="Pfam" id="PF07690">
    <property type="entry name" value="MFS_1"/>
    <property type="match status" value="1"/>
</dbReference>
<evidence type="ECO:0000256" key="1">
    <source>
        <dbReference type="ARBA" id="ARBA00004651"/>
    </source>
</evidence>
<dbReference type="Gene3D" id="1.20.1250.20">
    <property type="entry name" value="MFS general substrate transporter like domains"/>
    <property type="match status" value="1"/>
</dbReference>
<evidence type="ECO:0000256" key="6">
    <source>
        <dbReference type="ARBA" id="ARBA00023136"/>
    </source>
</evidence>
<feature type="transmembrane region" description="Helical" evidence="7">
    <location>
        <begin position="259"/>
        <end position="276"/>
    </location>
</feature>
<comment type="subcellular location">
    <subcellularLocation>
        <location evidence="1">Cell membrane</location>
        <topology evidence="1">Multi-pass membrane protein</topology>
    </subcellularLocation>
</comment>
<evidence type="ECO:0000313" key="9">
    <source>
        <dbReference type="EMBL" id="PPA69847.1"/>
    </source>
</evidence>
<comment type="caution">
    <text evidence="9">The sequence shown here is derived from an EMBL/GenBank/DDBJ whole genome shotgun (WGS) entry which is preliminary data.</text>
</comment>
<keyword evidence="5 7" id="KW-1133">Transmembrane helix</keyword>
<keyword evidence="3" id="KW-1003">Cell membrane</keyword>
<dbReference type="InterPro" id="IPR011701">
    <property type="entry name" value="MFS"/>
</dbReference>
<dbReference type="PROSITE" id="PS50850">
    <property type="entry name" value="MFS"/>
    <property type="match status" value="1"/>
</dbReference>
<dbReference type="RefSeq" id="WP_104058840.1">
    <property type="nucleotide sequence ID" value="NZ_PREZ01000005.1"/>
</dbReference>
<organism evidence="9 10">
    <name type="scientific">Jeotgalibacillus proteolyticus</name>
    <dbReference type="NCBI Taxonomy" id="2082395"/>
    <lineage>
        <taxon>Bacteria</taxon>
        <taxon>Bacillati</taxon>
        <taxon>Bacillota</taxon>
        <taxon>Bacilli</taxon>
        <taxon>Bacillales</taxon>
        <taxon>Caryophanaceae</taxon>
        <taxon>Jeotgalibacillus</taxon>
    </lineage>
</organism>
<evidence type="ECO:0000313" key="10">
    <source>
        <dbReference type="Proteomes" id="UP000239047"/>
    </source>
</evidence>
<proteinExistence type="predicted"/>
<dbReference type="Proteomes" id="UP000239047">
    <property type="component" value="Unassembled WGS sequence"/>
</dbReference>
<feature type="transmembrane region" description="Helical" evidence="7">
    <location>
        <begin position="377"/>
        <end position="397"/>
    </location>
</feature>
<dbReference type="PANTHER" id="PTHR23513">
    <property type="entry name" value="INTEGRAL MEMBRANE EFFLUX PROTEIN-RELATED"/>
    <property type="match status" value="1"/>
</dbReference>
<dbReference type="CDD" id="cd06173">
    <property type="entry name" value="MFS_MefA_like"/>
    <property type="match status" value="1"/>
</dbReference>
<gene>
    <name evidence="9" type="ORF">C4B60_15055</name>
</gene>